<dbReference type="STRING" id="56110.Oscil6304_0971"/>
<dbReference type="SMART" id="SM00100">
    <property type="entry name" value="cNMP"/>
    <property type="match status" value="1"/>
</dbReference>
<dbReference type="InParanoid" id="K9TDU2"/>
<dbReference type="Pfam" id="PF00027">
    <property type="entry name" value="cNMP_binding"/>
    <property type="match status" value="1"/>
</dbReference>
<dbReference type="KEGG" id="oac:Oscil6304_0971"/>
<feature type="transmembrane region" description="Helical" evidence="8">
    <location>
        <begin position="106"/>
        <end position="134"/>
    </location>
</feature>
<dbReference type="PROSITE" id="PS00889">
    <property type="entry name" value="CNMP_BINDING_2"/>
    <property type="match status" value="1"/>
</dbReference>
<dbReference type="Pfam" id="PF21082">
    <property type="entry name" value="MS_channel_3rd"/>
    <property type="match status" value="1"/>
</dbReference>
<feature type="transmembrane region" description="Helical" evidence="8">
    <location>
        <begin position="76"/>
        <end position="94"/>
    </location>
</feature>
<dbReference type="GO" id="GO:0005886">
    <property type="term" value="C:plasma membrane"/>
    <property type="evidence" value="ECO:0007669"/>
    <property type="project" value="UniProtKB-SubCell"/>
</dbReference>
<comment type="subcellular location">
    <subcellularLocation>
        <location evidence="1">Cell membrane</location>
        <topology evidence="1">Multi-pass membrane protein</topology>
    </subcellularLocation>
</comment>
<keyword evidence="5 8" id="KW-1133">Transmembrane helix</keyword>
<dbReference type="InterPro" id="IPR049142">
    <property type="entry name" value="MS_channel_1st"/>
</dbReference>
<dbReference type="SUPFAM" id="SSF50182">
    <property type="entry name" value="Sm-like ribonucleoproteins"/>
    <property type="match status" value="1"/>
</dbReference>
<dbReference type="Proteomes" id="UP000010367">
    <property type="component" value="Chromosome"/>
</dbReference>
<dbReference type="OrthoDB" id="9809206at2"/>
<dbReference type="InterPro" id="IPR011014">
    <property type="entry name" value="MscS_channel_TM-2"/>
</dbReference>
<dbReference type="InterPro" id="IPR014710">
    <property type="entry name" value="RmlC-like_jellyroll"/>
</dbReference>
<dbReference type="HOGENOM" id="CLU_032479_0_0_3"/>
<evidence type="ECO:0000256" key="5">
    <source>
        <dbReference type="ARBA" id="ARBA00022989"/>
    </source>
</evidence>
<dbReference type="GO" id="GO:0055085">
    <property type="term" value="P:transmembrane transport"/>
    <property type="evidence" value="ECO:0007669"/>
    <property type="project" value="InterPro"/>
</dbReference>
<keyword evidence="4 8" id="KW-0812">Transmembrane</keyword>
<keyword evidence="11" id="KW-1185">Reference proteome</keyword>
<keyword evidence="6 8" id="KW-0472">Membrane</keyword>
<sequence length="494" mass="55971">MVNWIIKQTQHLLTVFGDIFTKDLFKVGGNEFSLNRLAQLLLLSAIAYFISRSVNEWIKRRLLGRLKKVHLGTREAIASVIGYLLSALSFLIVLESTGIDLSSLTVVAGVLGIGIGFGLQNLASNFISGITLLFEQPIKVGDYIQVNDLFGTVEKISIRSTIVRSRDGVFVIVPNIRFVETNIINWSYQDPRCRLHIPVGIAYGTDPAIVTEALLTAARKEPDVLSDPPPKVWFKGFGDSALDFQLLVWIDEPYNSEPIKSALNFRIESELRQRGIEIPFPQRDLHIRNLDSFKTLFKNQISPLPSSETLPPSDNPPPQLEKAIPKSPNNWTLRDLLRRMPYFETCSDMELLHLIEYGYRQLFPGDRLICQENDPGDCFYIILSGSVEVFSERLQKYIASLHAGEFFGEISLLMGIPRSASVRTLEDTILFVIDRNDLQRLLVNHHNLADRIAEKLSERQQSLKSLGLLVDEEIEGEEKPLIWIRKRLNTLFGI</sequence>
<dbReference type="PANTHER" id="PTHR30347">
    <property type="entry name" value="POTASSIUM CHANNEL RELATED"/>
    <property type="match status" value="1"/>
</dbReference>
<dbReference type="PANTHER" id="PTHR30347:SF1">
    <property type="entry name" value="MECHANOSENSITIVE CHANNEL MSCK"/>
    <property type="match status" value="1"/>
</dbReference>
<dbReference type="eggNOG" id="COG3264">
    <property type="taxonomic scope" value="Bacteria"/>
</dbReference>
<dbReference type="SUPFAM" id="SSF51206">
    <property type="entry name" value="cAMP-binding domain-like"/>
    <property type="match status" value="1"/>
</dbReference>
<dbReference type="InterPro" id="IPR010920">
    <property type="entry name" value="LSM_dom_sf"/>
</dbReference>
<dbReference type="CDD" id="cd00038">
    <property type="entry name" value="CAP_ED"/>
    <property type="match status" value="1"/>
</dbReference>
<dbReference type="InterPro" id="IPR018488">
    <property type="entry name" value="cNMP-bd_CS"/>
</dbReference>
<organism evidence="10 11">
    <name type="scientific">Oscillatoria acuminata PCC 6304</name>
    <dbReference type="NCBI Taxonomy" id="56110"/>
    <lineage>
        <taxon>Bacteria</taxon>
        <taxon>Bacillati</taxon>
        <taxon>Cyanobacteriota</taxon>
        <taxon>Cyanophyceae</taxon>
        <taxon>Oscillatoriophycideae</taxon>
        <taxon>Oscillatoriales</taxon>
        <taxon>Oscillatoriaceae</taxon>
        <taxon>Oscillatoria</taxon>
    </lineage>
</organism>
<evidence type="ECO:0000259" key="9">
    <source>
        <dbReference type="PROSITE" id="PS50042"/>
    </source>
</evidence>
<dbReference type="InterPro" id="IPR023408">
    <property type="entry name" value="MscS_beta-dom_sf"/>
</dbReference>
<dbReference type="Gene3D" id="2.60.120.10">
    <property type="entry name" value="Jelly Rolls"/>
    <property type="match status" value="1"/>
</dbReference>
<feature type="region of interest" description="Disordered" evidence="7">
    <location>
        <begin position="303"/>
        <end position="326"/>
    </location>
</feature>
<dbReference type="InterPro" id="IPR006685">
    <property type="entry name" value="MscS_channel_2nd"/>
</dbReference>
<dbReference type="InterPro" id="IPR006686">
    <property type="entry name" value="MscS_channel_CS"/>
</dbReference>
<keyword evidence="3" id="KW-1003">Cell membrane</keyword>
<accession>K9TDU2</accession>
<protein>
    <submittedName>
        <fullName evidence="10">Small-conductance mechanosensitive channel</fullName>
    </submittedName>
</protein>
<dbReference type="Pfam" id="PF21088">
    <property type="entry name" value="MS_channel_1st"/>
    <property type="match status" value="1"/>
</dbReference>
<feature type="compositionally biased region" description="Low complexity" evidence="7">
    <location>
        <begin position="303"/>
        <end position="312"/>
    </location>
</feature>
<proteinExistence type="inferred from homology"/>
<dbReference type="PROSITE" id="PS50042">
    <property type="entry name" value="CNMP_BINDING_3"/>
    <property type="match status" value="1"/>
</dbReference>
<evidence type="ECO:0000256" key="7">
    <source>
        <dbReference type="SAM" id="MobiDB-lite"/>
    </source>
</evidence>
<feature type="transmembrane region" description="Helical" evidence="8">
    <location>
        <begin position="37"/>
        <end position="55"/>
    </location>
</feature>
<comment type="similarity">
    <text evidence="2">Belongs to the MscS (TC 1.A.23) family.</text>
</comment>
<dbReference type="RefSeq" id="WP_015147350.1">
    <property type="nucleotide sequence ID" value="NC_019693.1"/>
</dbReference>
<dbReference type="InterPro" id="IPR018490">
    <property type="entry name" value="cNMP-bd_dom_sf"/>
</dbReference>
<evidence type="ECO:0000256" key="3">
    <source>
        <dbReference type="ARBA" id="ARBA00022475"/>
    </source>
</evidence>
<evidence type="ECO:0000256" key="2">
    <source>
        <dbReference type="ARBA" id="ARBA00008017"/>
    </source>
</evidence>
<dbReference type="eggNOG" id="COG0664">
    <property type="taxonomic scope" value="Bacteria"/>
</dbReference>
<name>K9TDU2_9CYAN</name>
<evidence type="ECO:0000256" key="6">
    <source>
        <dbReference type="ARBA" id="ARBA00023136"/>
    </source>
</evidence>
<dbReference type="Gene3D" id="2.30.30.60">
    <property type="match status" value="1"/>
</dbReference>
<dbReference type="Pfam" id="PF00924">
    <property type="entry name" value="MS_channel_2nd"/>
    <property type="match status" value="1"/>
</dbReference>
<evidence type="ECO:0000313" key="10">
    <source>
        <dbReference type="EMBL" id="AFY80700.1"/>
    </source>
</evidence>
<dbReference type="SUPFAM" id="SSF82689">
    <property type="entry name" value="Mechanosensitive channel protein MscS (YggB), C-terminal domain"/>
    <property type="match status" value="1"/>
</dbReference>
<evidence type="ECO:0000256" key="8">
    <source>
        <dbReference type="SAM" id="Phobius"/>
    </source>
</evidence>
<evidence type="ECO:0000313" key="11">
    <source>
        <dbReference type="Proteomes" id="UP000010367"/>
    </source>
</evidence>
<dbReference type="PROSITE" id="PS01246">
    <property type="entry name" value="UPF0003"/>
    <property type="match status" value="1"/>
</dbReference>
<dbReference type="EMBL" id="CP003607">
    <property type="protein sequence ID" value="AFY80700.1"/>
    <property type="molecule type" value="Genomic_DNA"/>
</dbReference>
<feature type="domain" description="Cyclic nucleotide-binding" evidence="9">
    <location>
        <begin position="342"/>
        <end position="459"/>
    </location>
</feature>
<dbReference type="InterPro" id="IPR000595">
    <property type="entry name" value="cNMP-bd_dom"/>
</dbReference>
<evidence type="ECO:0000256" key="1">
    <source>
        <dbReference type="ARBA" id="ARBA00004651"/>
    </source>
</evidence>
<gene>
    <name evidence="10" type="ORF">Oscil6304_0971</name>
</gene>
<dbReference type="SUPFAM" id="SSF82861">
    <property type="entry name" value="Mechanosensitive channel protein MscS (YggB), transmembrane region"/>
    <property type="match status" value="1"/>
</dbReference>
<dbReference type="AlphaFoldDB" id="K9TDU2"/>
<dbReference type="InterPro" id="IPR052702">
    <property type="entry name" value="MscS-like_channel"/>
</dbReference>
<dbReference type="InterPro" id="IPR011066">
    <property type="entry name" value="MscS_channel_C_sf"/>
</dbReference>
<dbReference type="Gene3D" id="1.10.287.1260">
    <property type="match status" value="1"/>
</dbReference>
<dbReference type="InterPro" id="IPR049278">
    <property type="entry name" value="MS_channel_C"/>
</dbReference>
<dbReference type="PRINTS" id="PR00103">
    <property type="entry name" value="CAMPKINASE"/>
</dbReference>
<dbReference type="PATRIC" id="fig|56110.3.peg.1168"/>
<evidence type="ECO:0000256" key="4">
    <source>
        <dbReference type="ARBA" id="ARBA00022692"/>
    </source>
</evidence>
<reference evidence="10 11" key="1">
    <citation type="submission" date="2012-06" db="EMBL/GenBank/DDBJ databases">
        <title>Finished chromosome of genome of Oscillatoria acuminata PCC 6304.</title>
        <authorList>
            <consortium name="US DOE Joint Genome Institute"/>
            <person name="Gugger M."/>
            <person name="Coursin T."/>
            <person name="Rippka R."/>
            <person name="Tandeau De Marsac N."/>
            <person name="Huntemann M."/>
            <person name="Wei C.-L."/>
            <person name="Han J."/>
            <person name="Detter J.C."/>
            <person name="Han C."/>
            <person name="Tapia R."/>
            <person name="Davenport K."/>
            <person name="Daligault H."/>
            <person name="Erkkila T."/>
            <person name="Gu W."/>
            <person name="Munk A.C.C."/>
            <person name="Teshima H."/>
            <person name="Xu Y."/>
            <person name="Chain P."/>
            <person name="Chen A."/>
            <person name="Krypides N."/>
            <person name="Mavromatis K."/>
            <person name="Markowitz V."/>
            <person name="Szeto E."/>
            <person name="Ivanova N."/>
            <person name="Mikhailova N."/>
            <person name="Ovchinnikova G."/>
            <person name="Pagani I."/>
            <person name="Pati A."/>
            <person name="Goodwin L."/>
            <person name="Peters L."/>
            <person name="Pitluck S."/>
            <person name="Woyke T."/>
            <person name="Kerfeld C."/>
        </authorList>
    </citation>
    <scope>NUCLEOTIDE SEQUENCE [LARGE SCALE GENOMIC DNA]</scope>
    <source>
        <strain evidence="10 11">PCC 6304</strain>
    </source>
</reference>
<dbReference type="Gene3D" id="3.30.70.100">
    <property type="match status" value="1"/>
</dbReference>